<feature type="compositionally biased region" description="Low complexity" evidence="1">
    <location>
        <begin position="69"/>
        <end position="81"/>
    </location>
</feature>
<dbReference type="Proteomes" id="UP000549616">
    <property type="component" value="Unassembled WGS sequence"/>
</dbReference>
<dbReference type="CDD" id="cd00093">
    <property type="entry name" value="HTH_XRE"/>
    <property type="match status" value="1"/>
</dbReference>
<keyword evidence="2" id="KW-1133">Transmembrane helix</keyword>
<dbReference type="Pfam" id="PF05729">
    <property type="entry name" value="NACHT"/>
    <property type="match status" value="1"/>
</dbReference>
<feature type="transmembrane region" description="Helical" evidence="2">
    <location>
        <begin position="552"/>
        <end position="575"/>
    </location>
</feature>
<keyword evidence="5" id="KW-1185">Reference proteome</keyword>
<feature type="transmembrane region" description="Helical" evidence="2">
    <location>
        <begin position="581"/>
        <end position="607"/>
    </location>
</feature>
<organism evidence="4 5">
    <name type="scientific">Amycolatopsis endophytica</name>
    <dbReference type="NCBI Taxonomy" id="860233"/>
    <lineage>
        <taxon>Bacteria</taxon>
        <taxon>Bacillati</taxon>
        <taxon>Actinomycetota</taxon>
        <taxon>Actinomycetes</taxon>
        <taxon>Pseudonocardiales</taxon>
        <taxon>Pseudonocardiaceae</taxon>
        <taxon>Amycolatopsis</taxon>
    </lineage>
</organism>
<feature type="transmembrane region" description="Helical" evidence="2">
    <location>
        <begin position="637"/>
        <end position="656"/>
    </location>
</feature>
<proteinExistence type="predicted"/>
<accession>A0A853B203</accession>
<dbReference type="GO" id="GO:0003677">
    <property type="term" value="F:DNA binding"/>
    <property type="evidence" value="ECO:0007669"/>
    <property type="project" value="InterPro"/>
</dbReference>
<dbReference type="EMBL" id="JACCFK010000001">
    <property type="protein sequence ID" value="NYI88811.1"/>
    <property type="molecule type" value="Genomic_DNA"/>
</dbReference>
<feature type="compositionally biased region" description="Pro residues" evidence="1">
    <location>
        <begin position="82"/>
        <end position="91"/>
    </location>
</feature>
<dbReference type="RefSeq" id="WP_179772993.1">
    <property type="nucleotide sequence ID" value="NZ_JACCFK010000001.1"/>
</dbReference>
<dbReference type="InterPro" id="IPR010982">
    <property type="entry name" value="Lambda_DNA-bd_dom_sf"/>
</dbReference>
<feature type="domain" description="HTH cro/C1-type" evidence="3">
    <location>
        <begin position="9"/>
        <end position="64"/>
    </location>
</feature>
<feature type="transmembrane region" description="Helical" evidence="2">
    <location>
        <begin position="461"/>
        <end position="487"/>
    </location>
</feature>
<reference evidence="4 5" key="1">
    <citation type="submission" date="2020-07" db="EMBL/GenBank/DDBJ databases">
        <title>Sequencing the genomes of 1000 actinobacteria strains.</title>
        <authorList>
            <person name="Klenk H.-P."/>
        </authorList>
    </citation>
    <scope>NUCLEOTIDE SEQUENCE [LARGE SCALE GENOMIC DNA]</scope>
    <source>
        <strain evidence="4 5">DSM 104006</strain>
    </source>
</reference>
<dbReference type="InterPro" id="IPR001387">
    <property type="entry name" value="Cro/C1-type_HTH"/>
</dbReference>
<evidence type="ECO:0000256" key="2">
    <source>
        <dbReference type="SAM" id="Phobius"/>
    </source>
</evidence>
<dbReference type="SMART" id="SM00530">
    <property type="entry name" value="HTH_XRE"/>
    <property type="match status" value="1"/>
</dbReference>
<dbReference type="InterPro" id="IPR007111">
    <property type="entry name" value="NACHT_NTPase"/>
</dbReference>
<dbReference type="SUPFAM" id="SSF47413">
    <property type="entry name" value="lambda repressor-like DNA-binding domains"/>
    <property type="match status" value="1"/>
</dbReference>
<evidence type="ECO:0000256" key="1">
    <source>
        <dbReference type="SAM" id="MobiDB-lite"/>
    </source>
</evidence>
<dbReference type="Gene3D" id="1.10.260.40">
    <property type="entry name" value="lambda repressor-like DNA-binding domains"/>
    <property type="match status" value="1"/>
</dbReference>
<evidence type="ECO:0000313" key="5">
    <source>
        <dbReference type="Proteomes" id="UP000549616"/>
    </source>
</evidence>
<protein>
    <submittedName>
        <fullName evidence="4">Transcriptional regulator with XRE-family HTH domain</fullName>
    </submittedName>
</protein>
<gene>
    <name evidence="4" type="ORF">HNR02_002134</name>
</gene>
<keyword evidence="2" id="KW-0472">Membrane</keyword>
<name>A0A853B203_9PSEU</name>
<evidence type="ECO:0000313" key="4">
    <source>
        <dbReference type="EMBL" id="NYI88811.1"/>
    </source>
</evidence>
<feature type="region of interest" description="Disordered" evidence="1">
    <location>
        <begin position="63"/>
        <end position="94"/>
    </location>
</feature>
<keyword evidence="2" id="KW-0812">Transmembrane</keyword>
<dbReference type="InterPro" id="IPR027417">
    <property type="entry name" value="P-loop_NTPase"/>
</dbReference>
<dbReference type="PROSITE" id="PS50943">
    <property type="entry name" value="HTH_CROC1"/>
    <property type="match status" value="1"/>
</dbReference>
<dbReference type="Gene3D" id="3.40.50.300">
    <property type="entry name" value="P-loop containing nucleotide triphosphate hydrolases"/>
    <property type="match status" value="1"/>
</dbReference>
<comment type="caution">
    <text evidence="4">The sequence shown here is derived from an EMBL/GenBank/DDBJ whole genome shotgun (WGS) entry which is preliminary data.</text>
</comment>
<dbReference type="SUPFAM" id="SSF52540">
    <property type="entry name" value="P-loop containing nucleoside triphosphate hydrolases"/>
    <property type="match status" value="1"/>
</dbReference>
<dbReference type="AlphaFoldDB" id="A0A853B203"/>
<dbReference type="Pfam" id="PF13560">
    <property type="entry name" value="HTH_31"/>
    <property type="match status" value="1"/>
</dbReference>
<evidence type="ECO:0000259" key="3">
    <source>
        <dbReference type="PROSITE" id="PS50943"/>
    </source>
</evidence>
<feature type="transmembrane region" description="Helical" evidence="2">
    <location>
        <begin position="668"/>
        <end position="691"/>
    </location>
</feature>
<sequence length="754" mass="81279">MTSQFGALLRQWRRRAGLTQEQLAERSGVGVRSIRGLETGERGDPRLATVRLLAEALRLDPPEHDELLTAAAGPRTTRTGPPAEPAAPEPPVSSFQHTLADTADQLAQVVGARWRREEEQRQVQDPFPLPVRWTAAPERLRDHWANIHRAPAGHDPGALPLAGTLDRIAEVHRRVPSGRLVVLGRAGSGKTVLTLRFVLDLLADRGRDDPVPVIFGLASWNPNVTGFGDWLTGQLVRDFPGLGVPGPGGQSLAAVLVGAGRILPVLDGFDEMAHGLRRAALTALNATTSPLLLTSRPDEYAAAVDETDVLTAAAAVELCDLTVDDLAAYLPRTTRKAGWDQVLEELRERTGTTAARNVATVLSTPLMVGLARTVYSDVPGRDPAALLDSARFPTPESVEAHLFDNFVPAVYGRAPENARRWDPVRSRYWLGCLATHLDRLGGRDLAWWRFGDSLGGSMRMLVIGVVAGLVLGLTNALVLAGLYLVLVGRVGDAGFIVTDSLNVALAAGMGFALADGLMAKFRPSALEPSHARFRLRGVPREQWSKFFPAFRAGLFGGLAFGLGIGLVRGIVNWVLSGLPGYFLAGLVNTVGFGLVFGPALGVAYGTISLLESPLDIRSAASPDDLLKTNRSKIMRQLLVFGPTLGLVVALFGTFVVGQLDRIMGPLEFGLASALLWGFDAAIGGGLAYGLAMTAWGRWVVFARIWLPLTGRLPWAVSEFLDDAYRRGVLRRAGAVYQFRHARLHDHLSRDFAGR</sequence>